<dbReference type="PANTHER" id="PTHR22773">
    <property type="entry name" value="NADH DEHYDROGENASE"/>
    <property type="match status" value="1"/>
</dbReference>
<dbReference type="Pfam" id="PF00361">
    <property type="entry name" value="Proton_antipo_M"/>
    <property type="match status" value="1"/>
</dbReference>
<feature type="transmembrane region" description="Helical" evidence="5">
    <location>
        <begin position="124"/>
        <end position="143"/>
    </location>
</feature>
<dbReference type="Proteomes" id="UP001166004">
    <property type="component" value="Unassembled WGS sequence"/>
</dbReference>
<feature type="transmembrane region" description="Helical" evidence="5">
    <location>
        <begin position="155"/>
        <end position="178"/>
    </location>
</feature>
<keyword evidence="5" id="KW-0520">NAD</keyword>
<dbReference type="EMBL" id="LANA01000002">
    <property type="protein sequence ID" value="NMN68107.1"/>
    <property type="molecule type" value="Genomic_DNA"/>
</dbReference>
<comment type="similarity">
    <text evidence="5">Belongs to the complex I subunit 2 family.</text>
</comment>
<evidence type="ECO:0000256" key="3">
    <source>
        <dbReference type="ARBA" id="ARBA00022989"/>
    </source>
</evidence>
<feature type="transmembrane region" description="Helical" evidence="5">
    <location>
        <begin position="438"/>
        <end position="457"/>
    </location>
</feature>
<feature type="transmembrane region" description="Helical" evidence="5">
    <location>
        <begin position="33"/>
        <end position="53"/>
    </location>
</feature>
<proteinExistence type="inferred from homology"/>
<feature type="transmembrane region" description="Helical" evidence="5">
    <location>
        <begin position="292"/>
        <end position="312"/>
    </location>
</feature>
<comment type="catalytic activity">
    <reaction evidence="5">
        <text>a quinone + NADH + 5 H(+)(in) = a quinol + NAD(+) + 4 H(+)(out)</text>
        <dbReference type="Rhea" id="RHEA:57888"/>
        <dbReference type="ChEBI" id="CHEBI:15378"/>
        <dbReference type="ChEBI" id="CHEBI:24646"/>
        <dbReference type="ChEBI" id="CHEBI:57540"/>
        <dbReference type="ChEBI" id="CHEBI:57945"/>
        <dbReference type="ChEBI" id="CHEBI:132124"/>
    </reaction>
</comment>
<keyword evidence="3 5" id="KW-1133">Transmembrane helix</keyword>
<feature type="transmembrane region" description="Helical" evidence="5">
    <location>
        <begin position="98"/>
        <end position="118"/>
    </location>
</feature>
<keyword evidence="5" id="KW-0813">Transport</keyword>
<comment type="function">
    <text evidence="5">NDH-1 shuttles electrons from NADH, via FMN and iron-sulfur (Fe-S) centers, to quinones in the respiratory chain. The immediate electron acceptor for the enzyme in this species is believed to be ubiquinone. Couples the redox reaction to proton translocation (for every two electrons transferred, four hydrogen ions are translocated across the cytoplasmic membrane), and thus conserves the redox energy in a proton gradient.</text>
</comment>
<sequence length="471" mass="52349">MINLNFISAEIFISVSIMFLLILGVFKKNSSSLIHNLSIGLLLITGILILNNYPDKSLTFFANSYIIDTLSSLMKIFTVIGGALVLSISKKYLKISNIFLIEYPILILCSILGMMVMISSNDLIVFYIGLELQSLALYVLASFNRDQLKSSESGLKYFVLSALSSGLLLYGCSLIYGFSESTNFNIIGNALKSTHYGLTFGIVFILVGLAFKISAVPFHMWAPDVYEGSPTSVTLFFATVPKVAALTVFIRFLYVPFINMIDQWQPIIIFLSIASMIFGAIAAIGQNNLKRLVAYSSIGHIGYTLAGLSVATNEGIQASIIYISIYMVMNLGLFSCLFMMKRNDQFFETIEDLSGLSKNHPILSLSFLVILFSLAGIPPLAGFFAKFYIFKSVIEQSMYFLAIVGLLSTVIAAFYYLKIIKVIYFDKEKEKYDTDHSTWLKVSLAISTLLILLYFIFPSKIVEIVSSVTII</sequence>
<evidence type="ECO:0000313" key="9">
    <source>
        <dbReference type="Proteomes" id="UP001166004"/>
    </source>
</evidence>
<feature type="transmembrane region" description="Helical" evidence="5">
    <location>
        <begin position="198"/>
        <end position="221"/>
    </location>
</feature>
<keyword evidence="5" id="KW-0830">Ubiquinone</keyword>
<organism evidence="8 9">
    <name type="scientific">Pelagibacter ubique</name>
    <dbReference type="NCBI Taxonomy" id="198252"/>
    <lineage>
        <taxon>Bacteria</taxon>
        <taxon>Pseudomonadati</taxon>
        <taxon>Pseudomonadota</taxon>
        <taxon>Alphaproteobacteria</taxon>
        <taxon>Candidatus Pelagibacterales</taxon>
        <taxon>Candidatus Pelagibacteraceae</taxon>
        <taxon>Candidatus Pelagibacter</taxon>
    </lineage>
</organism>
<feature type="transmembrane region" description="Helical" evidence="5">
    <location>
        <begin position="361"/>
        <end position="385"/>
    </location>
</feature>
<evidence type="ECO:0000313" key="8">
    <source>
        <dbReference type="EMBL" id="NMN68107.1"/>
    </source>
</evidence>
<feature type="transmembrane region" description="Helical" evidence="5">
    <location>
        <begin position="397"/>
        <end position="417"/>
    </location>
</feature>
<feature type="domain" description="NADH:quinone oxidoreductase/Mrp antiporter transmembrane" evidence="7">
    <location>
        <begin position="120"/>
        <end position="411"/>
    </location>
</feature>
<accession>A0ABX1T1Z6</accession>
<evidence type="ECO:0000256" key="1">
    <source>
        <dbReference type="ARBA" id="ARBA00004127"/>
    </source>
</evidence>
<feature type="transmembrane region" description="Helical" evidence="5">
    <location>
        <begin position="65"/>
        <end position="86"/>
    </location>
</feature>
<dbReference type="NCBIfam" id="TIGR01770">
    <property type="entry name" value="NDH_I_N"/>
    <property type="match status" value="1"/>
</dbReference>
<keyword evidence="5" id="KW-0874">Quinone</keyword>
<dbReference type="RefSeq" id="WP_169036602.1">
    <property type="nucleotide sequence ID" value="NZ_LANA01000002.1"/>
</dbReference>
<evidence type="ECO:0000256" key="2">
    <source>
        <dbReference type="ARBA" id="ARBA00022692"/>
    </source>
</evidence>
<name>A0ABX1T1Z6_PELUQ</name>
<dbReference type="InterPro" id="IPR010096">
    <property type="entry name" value="NADH-Q_OxRdtase_suN/2"/>
</dbReference>
<comment type="caution">
    <text evidence="8">The sequence shown here is derived from an EMBL/GenBank/DDBJ whole genome shotgun (WGS) entry which is preliminary data.</text>
</comment>
<feature type="transmembrane region" description="Helical" evidence="5">
    <location>
        <begin position="266"/>
        <end position="285"/>
    </location>
</feature>
<keyword evidence="5" id="KW-1278">Translocase</keyword>
<keyword evidence="9" id="KW-1185">Reference proteome</keyword>
<feature type="transmembrane region" description="Helical" evidence="5">
    <location>
        <begin position="233"/>
        <end position="254"/>
    </location>
</feature>
<keyword evidence="2 5" id="KW-0812">Transmembrane</keyword>
<reference evidence="8 9" key="1">
    <citation type="submission" date="2019-07" db="EMBL/GenBank/DDBJ databases">
        <title>SAR11 Genome Evolution.</title>
        <authorList>
            <person name="Giovannoni S."/>
        </authorList>
    </citation>
    <scope>NUCLEOTIDE SEQUENCE [LARGE SCALE GENOMIC DNA]</scope>
    <source>
        <strain evidence="8 9">HTCC9565</strain>
    </source>
</reference>
<dbReference type="EC" id="7.1.1.-" evidence="5"/>
<evidence type="ECO:0000256" key="6">
    <source>
        <dbReference type="RuleBase" id="RU000320"/>
    </source>
</evidence>
<dbReference type="NCBIfam" id="NF004440">
    <property type="entry name" value="PRK05777.1-3"/>
    <property type="match status" value="1"/>
</dbReference>
<evidence type="ECO:0000259" key="7">
    <source>
        <dbReference type="Pfam" id="PF00361"/>
    </source>
</evidence>
<keyword evidence="4 5" id="KW-0472">Membrane</keyword>
<evidence type="ECO:0000256" key="5">
    <source>
        <dbReference type="HAMAP-Rule" id="MF_00445"/>
    </source>
</evidence>
<keyword evidence="5" id="KW-1003">Cell membrane</keyword>
<dbReference type="InterPro" id="IPR001750">
    <property type="entry name" value="ND/Mrp_TM"/>
</dbReference>
<feature type="transmembrane region" description="Helical" evidence="5">
    <location>
        <begin position="6"/>
        <end position="26"/>
    </location>
</feature>
<dbReference type="PRINTS" id="PR01434">
    <property type="entry name" value="NADHDHGNASE5"/>
</dbReference>
<dbReference type="HAMAP" id="MF_00445">
    <property type="entry name" value="NDH1_NuoN_1"/>
    <property type="match status" value="1"/>
</dbReference>
<gene>
    <name evidence="5" type="primary">nuoN</name>
    <name evidence="8" type="ORF">VP91_00012690</name>
</gene>
<protein>
    <recommendedName>
        <fullName evidence="5">NADH-quinone oxidoreductase subunit N</fullName>
        <ecNumber evidence="5">7.1.1.-</ecNumber>
    </recommendedName>
    <alternativeName>
        <fullName evidence="5">NADH dehydrogenase I subunit N</fullName>
    </alternativeName>
    <alternativeName>
        <fullName evidence="5">NDH-1 subunit N</fullName>
    </alternativeName>
</protein>
<comment type="subunit">
    <text evidence="5">NDH-1 is composed of 14 different subunits. Subunits NuoA, H, J, K, L, M, N constitute the membrane sector of the complex.</text>
</comment>
<feature type="transmembrane region" description="Helical" evidence="5">
    <location>
        <begin position="318"/>
        <end position="340"/>
    </location>
</feature>
<evidence type="ECO:0000256" key="4">
    <source>
        <dbReference type="ARBA" id="ARBA00023136"/>
    </source>
</evidence>
<comment type="subcellular location">
    <subcellularLocation>
        <location evidence="5">Cell membrane</location>
        <topology evidence="5">Multi-pass membrane protein</topology>
    </subcellularLocation>
    <subcellularLocation>
        <location evidence="1">Endomembrane system</location>
        <topology evidence="1">Multi-pass membrane protein</topology>
    </subcellularLocation>
    <subcellularLocation>
        <location evidence="6">Membrane</location>
        <topology evidence="6">Multi-pass membrane protein</topology>
    </subcellularLocation>
</comment>